<dbReference type="CDD" id="cd00167">
    <property type="entry name" value="SANT"/>
    <property type="match status" value="2"/>
</dbReference>
<dbReference type="GO" id="GO:0005634">
    <property type="term" value="C:nucleus"/>
    <property type="evidence" value="ECO:0007669"/>
    <property type="project" value="UniProtKB-SubCell"/>
</dbReference>
<organism evidence="9 10">
    <name type="scientific">Papaver atlanticum</name>
    <dbReference type="NCBI Taxonomy" id="357466"/>
    <lineage>
        <taxon>Eukaryota</taxon>
        <taxon>Viridiplantae</taxon>
        <taxon>Streptophyta</taxon>
        <taxon>Embryophyta</taxon>
        <taxon>Tracheophyta</taxon>
        <taxon>Spermatophyta</taxon>
        <taxon>Magnoliopsida</taxon>
        <taxon>Ranunculales</taxon>
        <taxon>Papaveraceae</taxon>
        <taxon>Papaveroideae</taxon>
        <taxon>Papaver</taxon>
    </lineage>
</organism>
<evidence type="ECO:0000259" key="7">
    <source>
        <dbReference type="PROSITE" id="PS50090"/>
    </source>
</evidence>
<comment type="subcellular location">
    <subcellularLocation>
        <location evidence="1">Nucleus</location>
    </subcellularLocation>
</comment>
<dbReference type="PROSITE" id="PS50090">
    <property type="entry name" value="MYB_LIKE"/>
    <property type="match status" value="2"/>
</dbReference>
<keyword evidence="2" id="KW-0677">Repeat</keyword>
<feature type="domain" description="Myb-like" evidence="7">
    <location>
        <begin position="62"/>
        <end position="112"/>
    </location>
</feature>
<evidence type="ECO:0000256" key="3">
    <source>
        <dbReference type="ARBA" id="ARBA00023015"/>
    </source>
</evidence>
<dbReference type="PANTHER" id="PTHR47997">
    <property type="entry name" value="MYB DOMAIN PROTEIN 55"/>
    <property type="match status" value="1"/>
</dbReference>
<dbReference type="Proteomes" id="UP001202328">
    <property type="component" value="Unassembled WGS sequence"/>
</dbReference>
<dbReference type="AlphaFoldDB" id="A0AAD4XSH0"/>
<keyword evidence="10" id="KW-1185">Reference proteome</keyword>
<dbReference type="GO" id="GO:0000976">
    <property type="term" value="F:transcription cis-regulatory region binding"/>
    <property type="evidence" value="ECO:0007669"/>
    <property type="project" value="UniProtKB-ARBA"/>
</dbReference>
<evidence type="ECO:0000256" key="6">
    <source>
        <dbReference type="ARBA" id="ARBA00023242"/>
    </source>
</evidence>
<dbReference type="FunFam" id="1.10.10.60:FF:000394">
    <property type="entry name" value="MYB transcription factor"/>
    <property type="match status" value="1"/>
</dbReference>
<evidence type="ECO:0000259" key="8">
    <source>
        <dbReference type="PROSITE" id="PS51294"/>
    </source>
</evidence>
<dbReference type="EMBL" id="JAJJMB010004060">
    <property type="protein sequence ID" value="KAI3944201.1"/>
    <property type="molecule type" value="Genomic_DNA"/>
</dbReference>
<feature type="domain" description="HTH myb-type" evidence="8">
    <location>
        <begin position="9"/>
        <end position="61"/>
    </location>
</feature>
<dbReference type="InterPro" id="IPR001005">
    <property type="entry name" value="SANT/Myb"/>
</dbReference>
<name>A0AAD4XSH0_9MAGN</name>
<keyword evidence="4" id="KW-0238">DNA-binding</keyword>
<keyword evidence="5" id="KW-0804">Transcription</keyword>
<evidence type="ECO:0000313" key="9">
    <source>
        <dbReference type="EMBL" id="KAI3944201.1"/>
    </source>
</evidence>
<evidence type="ECO:0000313" key="10">
    <source>
        <dbReference type="Proteomes" id="UP001202328"/>
    </source>
</evidence>
<protein>
    <submittedName>
        <fullName evidence="9">Uncharacterized protein</fullName>
    </submittedName>
</protein>
<dbReference type="InterPro" id="IPR009057">
    <property type="entry name" value="Homeodomain-like_sf"/>
</dbReference>
<dbReference type="InterPro" id="IPR051953">
    <property type="entry name" value="Plant_SW-associated_TFs"/>
</dbReference>
<gene>
    <name evidence="9" type="ORF">MKW98_016431</name>
</gene>
<dbReference type="SUPFAM" id="SSF46689">
    <property type="entry name" value="Homeodomain-like"/>
    <property type="match status" value="1"/>
</dbReference>
<dbReference type="PROSITE" id="PS51294">
    <property type="entry name" value="HTH_MYB"/>
    <property type="match status" value="2"/>
</dbReference>
<sequence>MGRHSCCLTQKLRKGLWSPEEDEKLFNYITTFGVGCWSSVPKQAGLQRCGKSCRLRWINYLRPDVKRGMFSQEEEDLIVNLHQLLGNRWAQIATKLPGRTDNEIKNFWNSCIKKKLKQQGIDPNTHMPLSETKECCNENLQTSSTELGQAMVINNSSVFRNGLISSTSADQSHYPDEDFMNKQVFDPFSSFESQMGSDQTGSTSKSSILSQYHSEQSYRDNYEFGFSPMRNLTYSCDHNNNMTDSTETDICESSSSRMSNLFLSETKECSGSSSCNVLNIQDNELHMMDNNMMENSVFSWDIAEVTNKLESTFQEFQFNGVKSEEVEEEEMKINSWEVEDHTQHGRSYSSENLVNFPLTSLSEDLEYFEQI</sequence>
<evidence type="ECO:0000256" key="2">
    <source>
        <dbReference type="ARBA" id="ARBA00022737"/>
    </source>
</evidence>
<dbReference type="InterPro" id="IPR017930">
    <property type="entry name" value="Myb_dom"/>
</dbReference>
<comment type="caution">
    <text evidence="9">The sequence shown here is derived from an EMBL/GenBank/DDBJ whole genome shotgun (WGS) entry which is preliminary data.</text>
</comment>
<feature type="domain" description="Myb-like" evidence="7">
    <location>
        <begin position="9"/>
        <end position="61"/>
    </location>
</feature>
<accession>A0AAD4XSH0</accession>
<dbReference type="FunFam" id="1.10.10.60:FF:000047">
    <property type="entry name" value="Myb transcription factor"/>
    <property type="match status" value="1"/>
</dbReference>
<keyword evidence="3" id="KW-0805">Transcription regulation</keyword>
<evidence type="ECO:0000256" key="1">
    <source>
        <dbReference type="ARBA" id="ARBA00004123"/>
    </source>
</evidence>
<evidence type="ECO:0000256" key="5">
    <source>
        <dbReference type="ARBA" id="ARBA00023163"/>
    </source>
</evidence>
<evidence type="ECO:0000256" key="4">
    <source>
        <dbReference type="ARBA" id="ARBA00023125"/>
    </source>
</evidence>
<proteinExistence type="predicted"/>
<reference evidence="9" key="1">
    <citation type="submission" date="2022-04" db="EMBL/GenBank/DDBJ databases">
        <title>A functionally conserved STORR gene fusion in Papaver species that diverged 16.8 million years ago.</title>
        <authorList>
            <person name="Catania T."/>
        </authorList>
    </citation>
    <scope>NUCLEOTIDE SEQUENCE</scope>
    <source>
        <strain evidence="9">S-188037</strain>
    </source>
</reference>
<dbReference type="Gene3D" id="1.10.10.60">
    <property type="entry name" value="Homeodomain-like"/>
    <property type="match status" value="2"/>
</dbReference>
<dbReference type="Pfam" id="PF00249">
    <property type="entry name" value="Myb_DNA-binding"/>
    <property type="match status" value="2"/>
</dbReference>
<dbReference type="SMART" id="SM00717">
    <property type="entry name" value="SANT"/>
    <property type="match status" value="2"/>
</dbReference>
<dbReference type="PANTHER" id="PTHR47997:SF34">
    <property type="entry name" value="TRANSCRIPTION FACTOR MYB86-LIKE"/>
    <property type="match status" value="1"/>
</dbReference>
<feature type="domain" description="HTH myb-type" evidence="8">
    <location>
        <begin position="62"/>
        <end position="116"/>
    </location>
</feature>
<keyword evidence="6" id="KW-0539">Nucleus</keyword>